<dbReference type="GO" id="GO:0030160">
    <property type="term" value="F:synaptic receptor adaptor activity"/>
    <property type="evidence" value="ECO:0007669"/>
    <property type="project" value="TreeGrafter"/>
</dbReference>
<gene>
    <name evidence="1" type="ORF">SMTD_LOCUS20615</name>
</gene>
<keyword evidence="2" id="KW-1185">Reference proteome</keyword>
<dbReference type="InterPro" id="IPR036770">
    <property type="entry name" value="Ankyrin_rpt-contain_sf"/>
</dbReference>
<dbReference type="InterPro" id="IPR051569">
    <property type="entry name" value="SHANK"/>
</dbReference>
<proteinExistence type="predicted"/>
<dbReference type="Proteomes" id="UP000269396">
    <property type="component" value="Unassembled WGS sequence"/>
</dbReference>
<protein>
    <submittedName>
        <fullName evidence="1">Uncharacterized protein</fullName>
    </submittedName>
</protein>
<dbReference type="GO" id="GO:0043197">
    <property type="term" value="C:dendritic spine"/>
    <property type="evidence" value="ECO:0007669"/>
    <property type="project" value="TreeGrafter"/>
</dbReference>
<dbReference type="GO" id="GO:0045211">
    <property type="term" value="C:postsynaptic membrane"/>
    <property type="evidence" value="ECO:0007669"/>
    <property type="project" value="TreeGrafter"/>
</dbReference>
<accession>A0A183Q1X9</accession>
<dbReference type="Gene3D" id="1.25.40.20">
    <property type="entry name" value="Ankyrin repeat-containing domain"/>
    <property type="match status" value="1"/>
</dbReference>
<dbReference type="EMBL" id="UZAL01044933">
    <property type="protein sequence ID" value="VDP82951.1"/>
    <property type="molecule type" value="Genomic_DNA"/>
</dbReference>
<reference evidence="1 2" key="1">
    <citation type="submission" date="2018-11" db="EMBL/GenBank/DDBJ databases">
        <authorList>
            <consortium name="Pathogen Informatics"/>
        </authorList>
    </citation>
    <scope>NUCLEOTIDE SEQUENCE [LARGE SCALE GENOMIC DNA]</scope>
    <source>
        <strain>Denwood</strain>
        <strain evidence="2">Zambia</strain>
    </source>
</reference>
<dbReference type="GO" id="GO:0014069">
    <property type="term" value="C:postsynaptic density"/>
    <property type="evidence" value="ECO:0007669"/>
    <property type="project" value="TreeGrafter"/>
</dbReference>
<evidence type="ECO:0000313" key="2">
    <source>
        <dbReference type="Proteomes" id="UP000269396"/>
    </source>
</evidence>
<sequence length="68" mass="7561">MAVQLEKPYEMVMALVAGGAHLDYRASDSMTPIHRASEKGNYEAIKVSVICLIVIDLPLKTNKVHKQH</sequence>
<dbReference type="SUPFAM" id="SSF48403">
    <property type="entry name" value="Ankyrin repeat"/>
    <property type="match status" value="1"/>
</dbReference>
<dbReference type="GO" id="GO:0035255">
    <property type="term" value="F:ionotropic glutamate receptor binding"/>
    <property type="evidence" value="ECO:0007669"/>
    <property type="project" value="TreeGrafter"/>
</dbReference>
<name>A0A183Q1X9_9TREM</name>
<dbReference type="PANTHER" id="PTHR24135">
    <property type="entry name" value="SH3 AND MULTIPLE ANKYRIN REPEAT DOMAINS PROTEIN"/>
    <property type="match status" value="1"/>
</dbReference>
<dbReference type="Pfam" id="PF13637">
    <property type="entry name" value="Ank_4"/>
    <property type="match status" value="1"/>
</dbReference>
<evidence type="ECO:0000313" key="1">
    <source>
        <dbReference type="EMBL" id="VDP82951.1"/>
    </source>
</evidence>
<dbReference type="InterPro" id="IPR002110">
    <property type="entry name" value="Ankyrin_rpt"/>
</dbReference>
<dbReference type="AlphaFoldDB" id="A0A183Q1X9"/>
<organism evidence="1 2">
    <name type="scientific">Schistosoma mattheei</name>
    <dbReference type="NCBI Taxonomy" id="31246"/>
    <lineage>
        <taxon>Eukaryota</taxon>
        <taxon>Metazoa</taxon>
        <taxon>Spiralia</taxon>
        <taxon>Lophotrochozoa</taxon>
        <taxon>Platyhelminthes</taxon>
        <taxon>Trematoda</taxon>
        <taxon>Digenea</taxon>
        <taxon>Strigeidida</taxon>
        <taxon>Schistosomatoidea</taxon>
        <taxon>Schistosomatidae</taxon>
        <taxon>Schistosoma</taxon>
    </lineage>
</organism>
<dbReference type="PANTHER" id="PTHR24135:SF28">
    <property type="entry name" value="LD13733P"/>
    <property type="match status" value="1"/>
</dbReference>